<feature type="region of interest" description="Disordered" evidence="10">
    <location>
        <begin position="888"/>
        <end position="978"/>
    </location>
</feature>
<feature type="compositionally biased region" description="Polar residues" evidence="10">
    <location>
        <begin position="33"/>
        <end position="43"/>
    </location>
</feature>
<dbReference type="SMART" id="SM00320">
    <property type="entry name" value="WD40"/>
    <property type="match status" value="2"/>
</dbReference>
<dbReference type="Proteomes" id="UP001457282">
    <property type="component" value="Unassembled WGS sequence"/>
</dbReference>
<dbReference type="FunFam" id="1.10.220.100:FF:000001">
    <property type="entry name" value="Enhancer of mRNA-decapping protein 4"/>
    <property type="match status" value="1"/>
</dbReference>
<gene>
    <name evidence="13" type="ORF">M0R45_017744</name>
</gene>
<evidence type="ECO:0000256" key="5">
    <source>
        <dbReference type="ARBA" id="ARBA00022574"/>
    </source>
</evidence>
<dbReference type="SUPFAM" id="SSF50978">
    <property type="entry name" value="WD40 repeat-like"/>
    <property type="match status" value="1"/>
</dbReference>
<dbReference type="Gene3D" id="1.10.220.100">
    <property type="entry name" value="conserved c-terminal region of ge- 1"/>
    <property type="match status" value="1"/>
</dbReference>
<keyword evidence="8" id="KW-0175">Coiled coil</keyword>
<dbReference type="GO" id="GO:0000932">
    <property type="term" value="C:P-body"/>
    <property type="evidence" value="ECO:0007669"/>
    <property type="project" value="UniProtKB-SubCell"/>
</dbReference>
<feature type="region of interest" description="Disordered" evidence="10">
    <location>
        <begin position="124"/>
        <end position="153"/>
    </location>
</feature>
<feature type="compositionally biased region" description="Pro residues" evidence="10">
    <location>
        <begin position="59"/>
        <end position="75"/>
    </location>
</feature>
<dbReference type="InterPro" id="IPR032401">
    <property type="entry name" value="EDC4_WD40"/>
</dbReference>
<evidence type="ECO:0000259" key="11">
    <source>
        <dbReference type="Pfam" id="PF16529"/>
    </source>
</evidence>
<feature type="compositionally biased region" description="Low complexity" evidence="10">
    <location>
        <begin position="140"/>
        <end position="152"/>
    </location>
</feature>
<feature type="region of interest" description="Disordered" evidence="10">
    <location>
        <begin position="1"/>
        <end position="78"/>
    </location>
</feature>
<dbReference type="Pfam" id="PF16529">
    <property type="entry name" value="Ge1_WD40"/>
    <property type="match status" value="1"/>
</dbReference>
<feature type="domain" description="Enhancer of mRNA-decapping protein 4 C-terminal" evidence="12">
    <location>
        <begin position="1277"/>
        <end position="1381"/>
    </location>
</feature>
<feature type="compositionally biased region" description="Polar residues" evidence="10">
    <location>
        <begin position="897"/>
        <end position="906"/>
    </location>
</feature>
<dbReference type="GO" id="GO:0006397">
    <property type="term" value="P:mRNA processing"/>
    <property type="evidence" value="ECO:0007669"/>
    <property type="project" value="UniProtKB-KW"/>
</dbReference>
<evidence type="ECO:0000256" key="6">
    <source>
        <dbReference type="ARBA" id="ARBA00022664"/>
    </source>
</evidence>
<keyword evidence="6" id="KW-0507">mRNA processing</keyword>
<comment type="caution">
    <text evidence="13">The sequence shown here is derived from an EMBL/GenBank/DDBJ whole genome shotgun (WGS) entry which is preliminary data.</text>
</comment>
<dbReference type="InterPro" id="IPR015943">
    <property type="entry name" value="WD40/YVTN_repeat-like_dom_sf"/>
</dbReference>
<keyword evidence="4" id="KW-0597">Phosphoprotein</keyword>
<comment type="subcellular location">
    <subcellularLocation>
        <location evidence="1">Cytoplasm</location>
        <location evidence="1">P-body</location>
    </subcellularLocation>
</comment>
<accession>A0AAW1XZX4</accession>
<comment type="similarity">
    <text evidence="2">Belongs to the WD repeat EDC4 family.</text>
</comment>
<feature type="compositionally biased region" description="Low complexity" evidence="10">
    <location>
        <begin position="699"/>
        <end position="711"/>
    </location>
</feature>
<feature type="compositionally biased region" description="Low complexity" evidence="10">
    <location>
        <begin position="44"/>
        <end position="58"/>
    </location>
</feature>
<evidence type="ECO:0000313" key="14">
    <source>
        <dbReference type="Proteomes" id="UP001457282"/>
    </source>
</evidence>
<dbReference type="Pfam" id="PF21289">
    <property type="entry name" value="EDC4_C"/>
    <property type="match status" value="1"/>
</dbReference>
<protein>
    <recommendedName>
        <fullName evidence="15">Enhancer of mRNA-decapping protein 4</fullName>
    </recommendedName>
</protein>
<evidence type="ECO:0000256" key="3">
    <source>
        <dbReference type="ARBA" id="ARBA00022490"/>
    </source>
</evidence>
<proteinExistence type="inferred from homology"/>
<feature type="compositionally biased region" description="Polar residues" evidence="10">
    <location>
        <begin position="737"/>
        <end position="747"/>
    </location>
</feature>
<evidence type="ECO:0000256" key="7">
    <source>
        <dbReference type="ARBA" id="ARBA00022737"/>
    </source>
</evidence>
<dbReference type="InterPro" id="IPR044938">
    <property type="entry name" value="EDC4_C_sf"/>
</dbReference>
<feature type="region of interest" description="Disordered" evidence="10">
    <location>
        <begin position="736"/>
        <end position="755"/>
    </location>
</feature>
<keyword evidence="14" id="KW-1185">Reference proteome</keyword>
<evidence type="ECO:0000256" key="2">
    <source>
        <dbReference type="ARBA" id="ARBA00009639"/>
    </source>
</evidence>
<feature type="region of interest" description="Disordered" evidence="10">
    <location>
        <begin position="699"/>
        <end position="729"/>
    </location>
</feature>
<evidence type="ECO:0000256" key="10">
    <source>
        <dbReference type="SAM" id="MobiDB-lite"/>
    </source>
</evidence>
<dbReference type="InterPro" id="IPR049404">
    <property type="entry name" value="EDC4_C"/>
</dbReference>
<dbReference type="GO" id="GO:0031087">
    <property type="term" value="P:deadenylation-independent decapping of nuclear-transcribed mRNA"/>
    <property type="evidence" value="ECO:0007669"/>
    <property type="project" value="InterPro"/>
</dbReference>
<dbReference type="Gene3D" id="2.130.10.10">
    <property type="entry name" value="YVTN repeat-like/Quinoprotein amine dehydrogenase"/>
    <property type="match status" value="1"/>
</dbReference>
<dbReference type="InterPro" id="IPR045152">
    <property type="entry name" value="EDC4-like"/>
</dbReference>
<feature type="repeat" description="WD" evidence="9">
    <location>
        <begin position="398"/>
        <end position="431"/>
    </location>
</feature>
<feature type="region of interest" description="Disordered" evidence="10">
    <location>
        <begin position="631"/>
        <end position="683"/>
    </location>
</feature>
<dbReference type="InterPro" id="IPR001680">
    <property type="entry name" value="WD40_rpt"/>
</dbReference>
<dbReference type="PROSITE" id="PS50082">
    <property type="entry name" value="WD_REPEATS_2"/>
    <property type="match status" value="1"/>
</dbReference>
<name>A0AAW1XZX4_RUBAR</name>
<feature type="compositionally biased region" description="Low complexity" evidence="10">
    <location>
        <begin position="967"/>
        <end position="976"/>
    </location>
</feature>
<dbReference type="FunFam" id="2.130.10.10:FF:000232">
    <property type="entry name" value="enhancer of mRNA-decapping protein 4"/>
    <property type="match status" value="1"/>
</dbReference>
<evidence type="ECO:0008006" key="15">
    <source>
        <dbReference type="Google" id="ProtNLM"/>
    </source>
</evidence>
<evidence type="ECO:0000256" key="1">
    <source>
        <dbReference type="ARBA" id="ARBA00004201"/>
    </source>
</evidence>
<dbReference type="PANTHER" id="PTHR15598">
    <property type="entry name" value="ENHANCER OF MRNA-DECAPPING PROTEIN 4"/>
    <property type="match status" value="1"/>
</dbReference>
<evidence type="ECO:0000256" key="9">
    <source>
        <dbReference type="PROSITE-ProRule" id="PRU00221"/>
    </source>
</evidence>
<keyword evidence="7" id="KW-0677">Repeat</keyword>
<evidence type="ECO:0000313" key="13">
    <source>
        <dbReference type="EMBL" id="KAK9941117.1"/>
    </source>
</evidence>
<dbReference type="PANTHER" id="PTHR15598:SF5">
    <property type="entry name" value="ENHANCER OF MRNA-DECAPPING PROTEIN 4"/>
    <property type="match status" value="1"/>
</dbReference>
<evidence type="ECO:0000256" key="8">
    <source>
        <dbReference type="ARBA" id="ARBA00023054"/>
    </source>
</evidence>
<feature type="compositionally biased region" description="Pro residues" evidence="10">
    <location>
        <begin position="1"/>
        <end position="14"/>
    </location>
</feature>
<reference evidence="13 14" key="1">
    <citation type="journal article" date="2023" name="G3 (Bethesda)">
        <title>A chromosome-length genome assembly and annotation of blackberry (Rubus argutus, cv. 'Hillquist').</title>
        <authorList>
            <person name="Bruna T."/>
            <person name="Aryal R."/>
            <person name="Dudchenko O."/>
            <person name="Sargent D.J."/>
            <person name="Mead D."/>
            <person name="Buti M."/>
            <person name="Cavallini A."/>
            <person name="Hytonen T."/>
            <person name="Andres J."/>
            <person name="Pham M."/>
            <person name="Weisz D."/>
            <person name="Mascagni F."/>
            <person name="Usai G."/>
            <person name="Natali L."/>
            <person name="Bassil N."/>
            <person name="Fernandez G.E."/>
            <person name="Lomsadze A."/>
            <person name="Armour M."/>
            <person name="Olukolu B."/>
            <person name="Poorten T."/>
            <person name="Britton C."/>
            <person name="Davik J."/>
            <person name="Ashrafi H."/>
            <person name="Aiden E.L."/>
            <person name="Borodovsky M."/>
            <person name="Worthington M."/>
        </authorList>
    </citation>
    <scope>NUCLEOTIDE SEQUENCE [LARGE SCALE GENOMIC DNA]</scope>
    <source>
        <strain evidence="13">PI 553951</strain>
    </source>
</reference>
<keyword evidence="3" id="KW-0963">Cytoplasm</keyword>
<feature type="compositionally biased region" description="Polar residues" evidence="10">
    <location>
        <begin position="657"/>
        <end position="672"/>
    </location>
</feature>
<dbReference type="InterPro" id="IPR036322">
    <property type="entry name" value="WD40_repeat_dom_sf"/>
</dbReference>
<sequence length="1408" mass="152739">MASPGNPNPPPQQQPQPFDMTKFFKPTNPTPLSPHSQAQTQALSNSNQNPNPNLSSSPFPIPPASYPPPSGPYSYPPQTAAYHQQQFQYQHLPQPHLHNHPQIPYQDHQLLQQRSLSFPIPPLQPPGNYNIATAPPNPNPGNSNSNSSPNSGARIMALLGAPSSSLELAPQPELSLPGGVSMVPTLPMGIPPSGPARMLSNKLPKGRHLIGDNVVYDVDVRLPGEVQPQLEVTPITKYGSDPQLVLGRQIAVNKSYICYGLKQGNIRVLNIHTALRSLFRAHTQRVTDMAFFAEDVHLLASVSVEGRLFVWKISEGPDEEGTPQITGKIVIAIQIVGEGEAVHPRVCWHCHKQEVLVVGVGKRVLRIDTTKVAKGEVPSAEDPVKCPVEKLIDGVQFVGKHDGEVTDLSMCQWMTTRLVSASMDGTIKIWEDRKLQPLLVLRPYDGLPVYSSTFVTAPNRPDHIILVTVGPLNREVKIWASASEEGWLLPSDAESWKCTQTLELKSSAEPRIEDAFFNQVIALSQAGLLLLANAKKNAIYAVHLDFGPEPAATRMDYIAEFTVTMPILSFTGTSISPHGEHIVQVYCVQTQAIQQYALDLSKCLPPPLENSGSEKSDSNVSRDATDALLANSAPKPTIQASSSENAVASRYPVRTGSVDSVTQKDITTSNMESKPVASAPETSDADVVFVASPPLPLSPKLSGKLSGLRSPTDTTELGRTFNDHGSDKQVNEYSVDRQMNSARSNLSDVPVLDDDSRNDEQKIAQDELSSVLNPPIMFKHPTHLITPSEILMAASSSESTNPIDSNTEGDAKIQDVLVNSDVGNPEVEVKVVGEARSTQIDEFGSQRELQNAVSENKEKFFCSQASDLGIEMARECCAIASESYITDEGRQGDGASLTESLAQPQSGEEDQDHSTKDVSGSATSTTASQLQTSNAKSRKQKWKNTQASGPSSPSPGVLNSIDSFNEPGGSSSPPSGEAAFPQILAMQDMMNQLITMQKELQKQMTMMVAVPLSKEGKRLEAALGRSMEKAVKANNDALWARFQEENAKNEKLLRDRTQQITGLVNNFMNKDFPVMLEKMVKKEIAAVGPAVVRAVTPVIEKTIPLAISDSFQRGVGDKAVNQLEKSVNSKLEATVSRQIQAQFQTSGKQALQDALKSSMEASVVPAFEKSCKAMFEQVDATFHKGMVEHSAAAQQHFESAHSPLALALREAISSASSVTQTLSGEVADGQRKLVALAAARGNSSAVNPLVTQLTNGPLGGLHEKVEVPLDPTKELSRLVTERKYEEAFTAALQRSDVGIVSWLCSQVDLHGILLLQPVPLSQGVLLSLLQQLACDISNDTPRKVAWITDVAGAINPTNQMIAMHVRPIFEQVYQILHHQHSLPTISSAEHTSLRLLMHIINSMMMACK</sequence>
<feature type="domain" description="Enhancer of mRNA-decapping protein 4 WD40 repeat region" evidence="11">
    <location>
        <begin position="232"/>
        <end position="544"/>
    </location>
</feature>
<dbReference type="EMBL" id="JBEDUW010000003">
    <property type="protein sequence ID" value="KAK9941117.1"/>
    <property type="molecule type" value="Genomic_DNA"/>
</dbReference>
<evidence type="ECO:0000256" key="4">
    <source>
        <dbReference type="ARBA" id="ARBA00022553"/>
    </source>
</evidence>
<keyword evidence="5 9" id="KW-0853">WD repeat</keyword>
<feature type="compositionally biased region" description="Low complexity" evidence="10">
    <location>
        <begin position="921"/>
        <end position="933"/>
    </location>
</feature>
<organism evidence="13 14">
    <name type="scientific">Rubus argutus</name>
    <name type="common">Southern blackberry</name>
    <dbReference type="NCBI Taxonomy" id="59490"/>
    <lineage>
        <taxon>Eukaryota</taxon>
        <taxon>Viridiplantae</taxon>
        <taxon>Streptophyta</taxon>
        <taxon>Embryophyta</taxon>
        <taxon>Tracheophyta</taxon>
        <taxon>Spermatophyta</taxon>
        <taxon>Magnoliopsida</taxon>
        <taxon>eudicotyledons</taxon>
        <taxon>Gunneridae</taxon>
        <taxon>Pentapetalae</taxon>
        <taxon>rosids</taxon>
        <taxon>fabids</taxon>
        <taxon>Rosales</taxon>
        <taxon>Rosaceae</taxon>
        <taxon>Rosoideae</taxon>
        <taxon>Rosoideae incertae sedis</taxon>
        <taxon>Rubus</taxon>
    </lineage>
</organism>
<evidence type="ECO:0000259" key="12">
    <source>
        <dbReference type="Pfam" id="PF21289"/>
    </source>
</evidence>